<dbReference type="RefSeq" id="XP_009045917.1">
    <property type="nucleotide sequence ID" value="XM_009047669.1"/>
</dbReference>
<reference evidence="2 3" key="1">
    <citation type="journal article" date="2013" name="Nature">
        <title>Insights into bilaterian evolution from three spiralian genomes.</title>
        <authorList>
            <person name="Simakov O."/>
            <person name="Marletaz F."/>
            <person name="Cho S.J."/>
            <person name="Edsinger-Gonzales E."/>
            <person name="Havlak P."/>
            <person name="Hellsten U."/>
            <person name="Kuo D.H."/>
            <person name="Larsson T."/>
            <person name="Lv J."/>
            <person name="Arendt D."/>
            <person name="Savage R."/>
            <person name="Osoegawa K."/>
            <person name="de Jong P."/>
            <person name="Grimwood J."/>
            <person name="Chapman J.A."/>
            <person name="Shapiro H."/>
            <person name="Aerts A."/>
            <person name="Otillar R.P."/>
            <person name="Terry A.Y."/>
            <person name="Boore J.L."/>
            <person name="Grigoriev I.V."/>
            <person name="Lindberg D.R."/>
            <person name="Seaver E.C."/>
            <person name="Weisblat D.A."/>
            <person name="Putnam N.H."/>
            <person name="Rokhsar D.S."/>
        </authorList>
    </citation>
    <scope>NUCLEOTIDE SEQUENCE [LARGE SCALE GENOMIC DNA]</scope>
</reference>
<feature type="compositionally biased region" description="Polar residues" evidence="1">
    <location>
        <begin position="140"/>
        <end position="153"/>
    </location>
</feature>
<accession>V4AH86</accession>
<evidence type="ECO:0000256" key="1">
    <source>
        <dbReference type="SAM" id="MobiDB-lite"/>
    </source>
</evidence>
<dbReference type="KEGG" id="lgi:LOTGIDRAFT_171472"/>
<evidence type="ECO:0000313" key="3">
    <source>
        <dbReference type="Proteomes" id="UP000030746"/>
    </source>
</evidence>
<feature type="compositionally biased region" description="Polar residues" evidence="1">
    <location>
        <begin position="109"/>
        <end position="118"/>
    </location>
</feature>
<feature type="region of interest" description="Disordered" evidence="1">
    <location>
        <begin position="99"/>
        <end position="153"/>
    </location>
</feature>
<protein>
    <submittedName>
        <fullName evidence="2">Uncharacterized protein</fullName>
    </submittedName>
</protein>
<dbReference type="GeneID" id="20241797"/>
<feature type="region of interest" description="Disordered" evidence="1">
    <location>
        <begin position="24"/>
        <end position="83"/>
    </location>
</feature>
<dbReference type="AlphaFoldDB" id="V4AH86"/>
<dbReference type="CTD" id="20241797"/>
<feature type="compositionally biased region" description="Basic and acidic residues" evidence="1">
    <location>
        <begin position="46"/>
        <end position="58"/>
    </location>
</feature>
<feature type="compositionally biased region" description="Basic and acidic residues" evidence="1">
    <location>
        <begin position="349"/>
        <end position="383"/>
    </location>
</feature>
<name>V4AH86_LOTGI</name>
<feature type="region of interest" description="Disordered" evidence="1">
    <location>
        <begin position="337"/>
        <end position="388"/>
    </location>
</feature>
<feature type="region of interest" description="Disordered" evidence="1">
    <location>
        <begin position="236"/>
        <end position="272"/>
    </location>
</feature>
<proteinExistence type="predicted"/>
<gene>
    <name evidence="2" type="ORF">LOTGIDRAFT_171472</name>
</gene>
<sequence length="447" mass="50416">MSESENKSPLQDISKGLTGSNKMMELFGDISSSDLESGKSQTEELTGLKRRPESDEVKNFSGDISSGISSLDEATKPSFSNISKSQIREELFGEISFTLSSSKSDETRQPSYPNISKSQIRETLFGDISFSPSSSESDATHQPSFPNISKSQRSADQIKELLGDISFSLSSSESDETTKTSFPNISKSQICSVQIKRLFGDISFSLSSSESDESHKLPSLNKSKITEKLFGDISLSRSESDEANKTSFPNKSQNGHDDFSLSLSSSESDDANKSIHSIIIEKRKELRASKASKSRPTEAFQWDSLSDVESITFVSEPPSPRPYQLFGNVDIPIVKAKRKRVSSKPPDPVLRRESQQFRPDPEQNRFLKSARDRTFGKSTYSKERAKRRKLEDTMAEQKMFEKYLKNINTESSGSDHVPDLEGRWRSRRTKPTIYRKMWFRNLFHKYD</sequence>
<feature type="compositionally biased region" description="Polar residues" evidence="1">
    <location>
        <begin position="30"/>
        <end position="44"/>
    </location>
</feature>
<organism evidence="2 3">
    <name type="scientific">Lottia gigantea</name>
    <name type="common">Giant owl limpet</name>
    <dbReference type="NCBI Taxonomy" id="225164"/>
    <lineage>
        <taxon>Eukaryota</taxon>
        <taxon>Metazoa</taxon>
        <taxon>Spiralia</taxon>
        <taxon>Lophotrochozoa</taxon>
        <taxon>Mollusca</taxon>
        <taxon>Gastropoda</taxon>
        <taxon>Patellogastropoda</taxon>
        <taxon>Lottioidea</taxon>
        <taxon>Lottiidae</taxon>
        <taxon>Lottia</taxon>
    </lineage>
</organism>
<feature type="compositionally biased region" description="Low complexity" evidence="1">
    <location>
        <begin position="61"/>
        <end position="72"/>
    </location>
</feature>
<keyword evidence="3" id="KW-1185">Reference proteome</keyword>
<evidence type="ECO:0000313" key="2">
    <source>
        <dbReference type="EMBL" id="ESP03384.1"/>
    </source>
</evidence>
<dbReference type="EMBL" id="KB200027">
    <property type="protein sequence ID" value="ESP03384.1"/>
    <property type="molecule type" value="Genomic_DNA"/>
</dbReference>
<dbReference type="HOGENOM" id="CLU_612936_0_0_1"/>
<dbReference type="Proteomes" id="UP000030746">
    <property type="component" value="Unassembled WGS sequence"/>
</dbReference>